<feature type="chain" id="PRO_5032377767" evidence="1">
    <location>
        <begin position="23"/>
        <end position="169"/>
    </location>
</feature>
<comment type="caution">
    <text evidence="2">The sequence shown here is derived from an EMBL/GenBank/DDBJ whole genome shotgun (WGS) entry which is preliminary data.</text>
</comment>
<reference evidence="2 3" key="1">
    <citation type="submission" date="2019-05" db="EMBL/GenBank/DDBJ databases">
        <title>Roseovarius bejariae sp. nov., a moderately halophylic bacterium isolated from a saline soil in Rambla Salada (Murcia).</title>
        <authorList>
            <person name="Castro D.J."/>
            <person name="Gomez-Altuve A."/>
            <person name="Reina J.C."/>
            <person name="Rodriguez M."/>
            <person name="Sampedro I."/>
            <person name="Llamas I."/>
            <person name="Martinez-Checa F."/>
        </authorList>
    </citation>
    <scope>NUCLEOTIDE SEQUENCE [LARGE SCALE GENOMIC DNA]</scope>
    <source>
        <strain evidence="2 3">A21</strain>
    </source>
</reference>
<accession>A0A844CVM9</accession>
<protein>
    <submittedName>
        <fullName evidence="2">Lipocalin family protein</fullName>
    </submittedName>
</protein>
<dbReference type="EMBL" id="SZWE01000001">
    <property type="protein sequence ID" value="MRU14730.1"/>
    <property type="molecule type" value="Genomic_DNA"/>
</dbReference>
<dbReference type="SUPFAM" id="SSF50814">
    <property type="entry name" value="Lipocalins"/>
    <property type="match status" value="1"/>
</dbReference>
<dbReference type="Gene3D" id="2.40.128.20">
    <property type="match status" value="1"/>
</dbReference>
<evidence type="ECO:0000256" key="1">
    <source>
        <dbReference type="SAM" id="SignalP"/>
    </source>
</evidence>
<dbReference type="AlphaFoldDB" id="A0A844CVM9"/>
<dbReference type="OrthoDB" id="594739at2"/>
<dbReference type="PROSITE" id="PS51257">
    <property type="entry name" value="PROKAR_LIPOPROTEIN"/>
    <property type="match status" value="1"/>
</dbReference>
<dbReference type="InterPro" id="IPR012674">
    <property type="entry name" value="Calycin"/>
</dbReference>
<organism evidence="2 3">
    <name type="scientific">Roseovarius bejariae</name>
    <dbReference type="NCBI Taxonomy" id="2576383"/>
    <lineage>
        <taxon>Bacteria</taxon>
        <taxon>Pseudomonadati</taxon>
        <taxon>Pseudomonadota</taxon>
        <taxon>Alphaproteobacteria</taxon>
        <taxon>Rhodobacterales</taxon>
        <taxon>Roseobacteraceae</taxon>
        <taxon>Roseovarius</taxon>
    </lineage>
</organism>
<feature type="signal peptide" evidence="1">
    <location>
        <begin position="1"/>
        <end position="22"/>
    </location>
</feature>
<name>A0A844CVM9_9RHOB</name>
<gene>
    <name evidence="2" type="ORF">FDP25_04715</name>
</gene>
<evidence type="ECO:0000313" key="3">
    <source>
        <dbReference type="Proteomes" id="UP000564704"/>
    </source>
</evidence>
<keyword evidence="3" id="KW-1185">Reference proteome</keyword>
<keyword evidence="1" id="KW-0732">Signal</keyword>
<sequence>MRAFLARSVAISALLAVAGCMAPPAPGYRDTTQPLSITTRAAPDLWQGTWHLRAATPGDGEAHQFEFDAGRITPDCAPDCGTGWMVTPIGANRWQLTTSQGQTRELWLIWIDDSRRTAAFGEPDGGYAWVLDRSASGGADRIQAAREILDFNGYDAGQIALRQDKKDAS</sequence>
<proteinExistence type="predicted"/>
<evidence type="ECO:0000313" key="2">
    <source>
        <dbReference type="EMBL" id="MRU14730.1"/>
    </source>
</evidence>
<dbReference type="Proteomes" id="UP000564704">
    <property type="component" value="Unassembled WGS sequence"/>
</dbReference>